<keyword evidence="1" id="KW-1185">Reference proteome</keyword>
<evidence type="ECO:0000313" key="2">
    <source>
        <dbReference type="WBParaSite" id="SPAL_0001252425.1"/>
    </source>
</evidence>
<proteinExistence type="predicted"/>
<dbReference type="Gene3D" id="1.10.150.20">
    <property type="entry name" value="5' to 3' exonuclease, C-terminal subdomain"/>
    <property type="match status" value="1"/>
</dbReference>
<name>A0A0N5C3H8_STREA</name>
<protein>
    <submittedName>
        <fullName evidence="2">Phage protein</fullName>
    </submittedName>
</protein>
<evidence type="ECO:0000313" key="1">
    <source>
        <dbReference type="Proteomes" id="UP000046392"/>
    </source>
</evidence>
<accession>A0A0N5C3H8</accession>
<sequence length="65" mass="7684">MIDQLNVKRLCCSDDKKYKQIRFLDIDKDITLSDIEILKKTRFHTYEFVMNTTKKELISIGGLSE</sequence>
<dbReference type="Proteomes" id="UP000046392">
    <property type="component" value="Unplaced"/>
</dbReference>
<reference evidence="2" key="1">
    <citation type="submission" date="2017-02" db="UniProtKB">
        <authorList>
            <consortium name="WormBaseParasite"/>
        </authorList>
    </citation>
    <scope>IDENTIFICATION</scope>
</reference>
<organism evidence="1 2">
    <name type="scientific">Strongyloides papillosus</name>
    <name type="common">Intestinal threadworm</name>
    <dbReference type="NCBI Taxonomy" id="174720"/>
    <lineage>
        <taxon>Eukaryota</taxon>
        <taxon>Metazoa</taxon>
        <taxon>Ecdysozoa</taxon>
        <taxon>Nematoda</taxon>
        <taxon>Chromadorea</taxon>
        <taxon>Rhabditida</taxon>
        <taxon>Tylenchina</taxon>
        <taxon>Panagrolaimomorpha</taxon>
        <taxon>Strongyloidoidea</taxon>
        <taxon>Strongyloididae</taxon>
        <taxon>Strongyloides</taxon>
    </lineage>
</organism>
<dbReference type="WBParaSite" id="SPAL_0001252425.1">
    <property type="protein sequence ID" value="SPAL_0001252425.1"/>
    <property type="gene ID" value="SPAL_0001252425"/>
</dbReference>
<dbReference type="AlphaFoldDB" id="A0A0N5C3H8"/>